<dbReference type="AlphaFoldDB" id="A0A0G4PU66"/>
<name>A0A0G4PU66_PENC3</name>
<protein>
    <submittedName>
        <fullName evidence="1">Str. FM013</fullName>
    </submittedName>
</protein>
<dbReference type="Proteomes" id="UP000053732">
    <property type="component" value="Unassembled WGS sequence"/>
</dbReference>
<accession>A0A0G4PU66</accession>
<dbReference type="EMBL" id="HG793176">
    <property type="protein sequence ID" value="CRL30050.1"/>
    <property type="molecule type" value="Genomic_DNA"/>
</dbReference>
<evidence type="ECO:0000313" key="1">
    <source>
        <dbReference type="EMBL" id="CRL30050.1"/>
    </source>
</evidence>
<reference evidence="1 2" key="1">
    <citation type="journal article" date="2014" name="Nat. Commun.">
        <title>Multiple recent horizontal transfers of a large genomic region in cheese making fungi.</title>
        <authorList>
            <person name="Cheeseman K."/>
            <person name="Ropars J."/>
            <person name="Renault P."/>
            <person name="Dupont J."/>
            <person name="Gouzy J."/>
            <person name="Branca A."/>
            <person name="Abraham A.L."/>
            <person name="Ceppi M."/>
            <person name="Conseiller E."/>
            <person name="Debuchy R."/>
            <person name="Malagnac F."/>
            <person name="Goarin A."/>
            <person name="Silar P."/>
            <person name="Lacoste S."/>
            <person name="Sallet E."/>
            <person name="Bensimon A."/>
            <person name="Giraud T."/>
            <person name="Brygoo Y."/>
        </authorList>
    </citation>
    <scope>NUCLEOTIDE SEQUENCE [LARGE SCALE GENOMIC DNA]</scope>
    <source>
        <strain evidence="2">FM 013</strain>
    </source>
</reference>
<evidence type="ECO:0000313" key="2">
    <source>
        <dbReference type="Proteomes" id="UP000053732"/>
    </source>
</evidence>
<proteinExistence type="predicted"/>
<organism evidence="1 2">
    <name type="scientific">Penicillium camemberti (strain FM 013)</name>
    <dbReference type="NCBI Taxonomy" id="1429867"/>
    <lineage>
        <taxon>Eukaryota</taxon>
        <taxon>Fungi</taxon>
        <taxon>Dikarya</taxon>
        <taxon>Ascomycota</taxon>
        <taxon>Pezizomycotina</taxon>
        <taxon>Eurotiomycetes</taxon>
        <taxon>Eurotiomycetidae</taxon>
        <taxon>Eurotiales</taxon>
        <taxon>Aspergillaceae</taxon>
        <taxon>Penicillium</taxon>
    </lineage>
</organism>
<gene>
    <name evidence="1" type="ORF">PCAMFM013_S043g000045</name>
</gene>
<sequence>MLALLIGLGQGKAFDVVQGTPPEEAPSRHCLELRTSRVIGGEQTRLCFYANKLAV</sequence>
<keyword evidence="2" id="KW-1185">Reference proteome</keyword>